<dbReference type="Proteomes" id="UP001174909">
    <property type="component" value="Unassembled WGS sequence"/>
</dbReference>
<accession>A0AA35TA90</accession>
<reference evidence="2" key="1">
    <citation type="submission" date="2023-03" db="EMBL/GenBank/DDBJ databases">
        <authorList>
            <person name="Steffen K."/>
            <person name="Cardenas P."/>
        </authorList>
    </citation>
    <scope>NUCLEOTIDE SEQUENCE</scope>
</reference>
<dbReference type="InterPro" id="IPR006442">
    <property type="entry name" value="Antitoxin_Phd/YefM"/>
</dbReference>
<evidence type="ECO:0000313" key="3">
    <source>
        <dbReference type="Proteomes" id="UP001174909"/>
    </source>
</evidence>
<dbReference type="AlphaFoldDB" id="A0AA35TA90"/>
<dbReference type="InterPro" id="IPR036165">
    <property type="entry name" value="YefM-like_sf"/>
</dbReference>
<proteinExistence type="inferred from homology"/>
<dbReference type="EMBL" id="CASHTH010003351">
    <property type="protein sequence ID" value="CAI8043726.1"/>
    <property type="molecule type" value="Genomic_DNA"/>
</dbReference>
<comment type="similarity">
    <text evidence="1">Belongs to the phD/YefM antitoxin family.</text>
</comment>
<organism evidence="2 3">
    <name type="scientific">Geodia barretti</name>
    <name type="common">Barrett's horny sponge</name>
    <dbReference type="NCBI Taxonomy" id="519541"/>
    <lineage>
        <taxon>Eukaryota</taxon>
        <taxon>Metazoa</taxon>
        <taxon>Porifera</taxon>
        <taxon>Demospongiae</taxon>
        <taxon>Heteroscleromorpha</taxon>
        <taxon>Tetractinellida</taxon>
        <taxon>Astrophorina</taxon>
        <taxon>Geodiidae</taxon>
        <taxon>Geodia</taxon>
    </lineage>
</organism>
<dbReference type="Pfam" id="PF02604">
    <property type="entry name" value="PhdYeFM_antitox"/>
    <property type="match status" value="1"/>
</dbReference>
<sequence>MVVEKGTPNGPKTIKASEFKAKCLKLMDEVAESGEEIVITKNGRPTARLVAYVERPKTLFGIDRGKLEILGDIISPIDVDWEVDTDPDRVLYP</sequence>
<dbReference type="NCBIfam" id="TIGR01552">
    <property type="entry name" value="phd_fam"/>
    <property type="match status" value="1"/>
</dbReference>
<comment type="caution">
    <text evidence="2">The sequence shown here is derived from an EMBL/GenBank/DDBJ whole genome shotgun (WGS) entry which is preliminary data.</text>
</comment>
<evidence type="ECO:0000256" key="1">
    <source>
        <dbReference type="ARBA" id="ARBA00009981"/>
    </source>
</evidence>
<protein>
    <submittedName>
        <fullName evidence="2">Antitoxin VapB22</fullName>
    </submittedName>
</protein>
<name>A0AA35TA90_GEOBA</name>
<dbReference type="SUPFAM" id="SSF143120">
    <property type="entry name" value="YefM-like"/>
    <property type="match status" value="1"/>
</dbReference>
<evidence type="ECO:0000313" key="2">
    <source>
        <dbReference type="EMBL" id="CAI8043726.1"/>
    </source>
</evidence>
<gene>
    <name evidence="2" type="ORF">GBAR_LOCUS24255</name>
</gene>
<dbReference type="Gene3D" id="3.40.1620.10">
    <property type="entry name" value="YefM-like domain"/>
    <property type="match status" value="1"/>
</dbReference>
<keyword evidence="3" id="KW-1185">Reference proteome</keyword>